<sequence length="288" mass="28931">MRVIDGAPVAEALYAEVADAAAALPVRPLLAVLVPQEDPAGVLYGEQLSWDGDELGIDVRTYPLPIDTPAADLAARLTELSADPGVHGLSLAEGFLGAEGLGERIDPAKDVECANPVSLGRLSQGVPAFSPAVPVAVMKLLRHAEIPLAGTRAVVVAGAATAGLPMAIHLRAADATVTLAHRRTPDLAAVTAGADVLVSAVGEGGLITAKHVRPGATVVSVGLDRTGETPDGGTEFGGLISGAAGDAEAKEMDGTAGTFIGALTVGALVPTVVLRHVVTAAAAQLRQE</sequence>
<dbReference type="InterPro" id="IPR020631">
    <property type="entry name" value="THF_DH/CycHdrlase_NAD-bd_dom"/>
</dbReference>
<feature type="domain" description="Tetrahydrofolate dehydrogenase/cyclohydrolase NAD(P)-binding" evidence="12">
    <location>
        <begin position="131"/>
        <end position="282"/>
    </location>
</feature>
<dbReference type="RefSeq" id="WP_377860629.1">
    <property type="nucleotide sequence ID" value="NZ_JBHLZU010000027.1"/>
</dbReference>
<keyword evidence="4" id="KW-0658">Purine biosynthesis</keyword>
<dbReference type="PRINTS" id="PR00085">
    <property type="entry name" value="THFDHDRGNASE"/>
</dbReference>
<dbReference type="InterPro" id="IPR036291">
    <property type="entry name" value="NAD(P)-bd_dom_sf"/>
</dbReference>
<dbReference type="Gene3D" id="3.40.50.720">
    <property type="entry name" value="NAD(P)-binding Rossmann-like Domain"/>
    <property type="match status" value="1"/>
</dbReference>
<keyword evidence="2" id="KW-0554">One-carbon metabolism</keyword>
<evidence type="ECO:0000256" key="5">
    <source>
        <dbReference type="ARBA" id="ARBA00022801"/>
    </source>
</evidence>
<feature type="domain" description="Tetrahydrofolate dehydrogenase/cyclohydrolase catalytic" evidence="11">
    <location>
        <begin position="4"/>
        <end position="112"/>
    </location>
</feature>
<keyword evidence="7" id="KW-0560">Oxidoreductase</keyword>
<accession>A0ABV6A6F0</accession>
<evidence type="ECO:0000256" key="1">
    <source>
        <dbReference type="ARBA" id="ARBA00004777"/>
    </source>
</evidence>
<dbReference type="SUPFAM" id="SSF53223">
    <property type="entry name" value="Aminoacid dehydrogenase-like, N-terminal domain"/>
    <property type="match status" value="1"/>
</dbReference>
<dbReference type="InterPro" id="IPR020630">
    <property type="entry name" value="THF_DH/CycHdrlase_cat_dom"/>
</dbReference>
<organism evidence="13 14">
    <name type="scientific">Allokutzneria oryzae</name>
    <dbReference type="NCBI Taxonomy" id="1378989"/>
    <lineage>
        <taxon>Bacteria</taxon>
        <taxon>Bacillati</taxon>
        <taxon>Actinomycetota</taxon>
        <taxon>Actinomycetes</taxon>
        <taxon>Pseudonocardiales</taxon>
        <taxon>Pseudonocardiaceae</taxon>
        <taxon>Allokutzneria</taxon>
    </lineage>
</organism>
<name>A0ABV6A6F0_9PSEU</name>
<dbReference type="Proteomes" id="UP001589693">
    <property type="component" value="Unassembled WGS sequence"/>
</dbReference>
<evidence type="ECO:0000256" key="3">
    <source>
        <dbReference type="ARBA" id="ARBA00022605"/>
    </source>
</evidence>
<evidence type="ECO:0000256" key="4">
    <source>
        <dbReference type="ARBA" id="ARBA00022755"/>
    </source>
</evidence>
<evidence type="ECO:0000313" key="14">
    <source>
        <dbReference type="Proteomes" id="UP001589693"/>
    </source>
</evidence>
<keyword evidence="10" id="KW-0511">Multifunctional enzyme</keyword>
<evidence type="ECO:0000256" key="9">
    <source>
        <dbReference type="ARBA" id="ARBA00023167"/>
    </source>
</evidence>
<dbReference type="EMBL" id="JBHLZU010000027">
    <property type="protein sequence ID" value="MFB9908696.1"/>
    <property type="molecule type" value="Genomic_DNA"/>
</dbReference>
<evidence type="ECO:0000256" key="10">
    <source>
        <dbReference type="ARBA" id="ARBA00023268"/>
    </source>
</evidence>
<reference evidence="13 14" key="1">
    <citation type="submission" date="2024-09" db="EMBL/GenBank/DDBJ databases">
        <authorList>
            <person name="Sun Q."/>
            <person name="Mori K."/>
        </authorList>
    </citation>
    <scope>NUCLEOTIDE SEQUENCE [LARGE SCALE GENOMIC DNA]</scope>
    <source>
        <strain evidence="13 14">TBRC 7907</strain>
    </source>
</reference>
<evidence type="ECO:0000256" key="7">
    <source>
        <dbReference type="ARBA" id="ARBA00023002"/>
    </source>
</evidence>
<comment type="pathway">
    <text evidence="1">One-carbon metabolism; tetrahydrofolate interconversion.</text>
</comment>
<evidence type="ECO:0000259" key="11">
    <source>
        <dbReference type="Pfam" id="PF00763"/>
    </source>
</evidence>
<keyword evidence="14" id="KW-1185">Reference proteome</keyword>
<dbReference type="PANTHER" id="PTHR48099:SF5">
    <property type="entry name" value="C-1-TETRAHYDROFOLATE SYNTHASE, CYTOPLASMIC"/>
    <property type="match status" value="1"/>
</dbReference>
<keyword evidence="5" id="KW-0378">Hydrolase</keyword>
<keyword evidence="3" id="KW-0028">Amino-acid biosynthesis</keyword>
<dbReference type="Pfam" id="PF00763">
    <property type="entry name" value="THF_DHG_CYH"/>
    <property type="match status" value="1"/>
</dbReference>
<dbReference type="InterPro" id="IPR000672">
    <property type="entry name" value="THF_DH/CycHdrlase"/>
</dbReference>
<gene>
    <name evidence="13" type="ORF">ACFFQA_32570</name>
</gene>
<proteinExistence type="predicted"/>
<protein>
    <submittedName>
        <fullName evidence="13">Tetrahydrofolate dehydrogenase/cyclohydrolase catalytic domain-containing protein</fullName>
    </submittedName>
</protein>
<dbReference type="Pfam" id="PF02882">
    <property type="entry name" value="THF_DHG_CYH_C"/>
    <property type="match status" value="1"/>
</dbReference>
<dbReference type="Gene3D" id="3.40.50.10860">
    <property type="entry name" value="Leucine Dehydrogenase, chain A, domain 1"/>
    <property type="match status" value="1"/>
</dbReference>
<evidence type="ECO:0000256" key="8">
    <source>
        <dbReference type="ARBA" id="ARBA00023102"/>
    </source>
</evidence>
<comment type="caution">
    <text evidence="13">The sequence shown here is derived from an EMBL/GenBank/DDBJ whole genome shotgun (WGS) entry which is preliminary data.</text>
</comment>
<evidence type="ECO:0000259" key="12">
    <source>
        <dbReference type="Pfam" id="PF02882"/>
    </source>
</evidence>
<dbReference type="PANTHER" id="PTHR48099">
    <property type="entry name" value="C-1-TETRAHYDROFOLATE SYNTHASE, CYTOPLASMIC-RELATED"/>
    <property type="match status" value="1"/>
</dbReference>
<evidence type="ECO:0000313" key="13">
    <source>
        <dbReference type="EMBL" id="MFB9908696.1"/>
    </source>
</evidence>
<keyword evidence="8" id="KW-0368">Histidine biosynthesis</keyword>
<dbReference type="SUPFAM" id="SSF51735">
    <property type="entry name" value="NAD(P)-binding Rossmann-fold domains"/>
    <property type="match status" value="1"/>
</dbReference>
<evidence type="ECO:0000256" key="2">
    <source>
        <dbReference type="ARBA" id="ARBA00022563"/>
    </source>
</evidence>
<dbReference type="InterPro" id="IPR046346">
    <property type="entry name" value="Aminoacid_DH-like_N_sf"/>
</dbReference>
<keyword evidence="6" id="KW-0521">NADP</keyword>
<keyword evidence="9" id="KW-0486">Methionine biosynthesis</keyword>
<evidence type="ECO:0000256" key="6">
    <source>
        <dbReference type="ARBA" id="ARBA00022857"/>
    </source>
</evidence>